<feature type="transmembrane region" description="Helical" evidence="2">
    <location>
        <begin position="306"/>
        <end position="326"/>
    </location>
</feature>
<comment type="caution">
    <text evidence="3">The sequence shown here is derived from an EMBL/GenBank/DDBJ whole genome shotgun (WGS) entry which is preliminary data.</text>
</comment>
<feature type="transmembrane region" description="Helical" evidence="2">
    <location>
        <begin position="606"/>
        <end position="626"/>
    </location>
</feature>
<organism evidence="3 4">
    <name type="scientific">Natronomonas aquatica</name>
    <dbReference type="NCBI Taxonomy" id="2841590"/>
    <lineage>
        <taxon>Archaea</taxon>
        <taxon>Methanobacteriati</taxon>
        <taxon>Methanobacteriota</taxon>
        <taxon>Stenosarchaea group</taxon>
        <taxon>Halobacteria</taxon>
        <taxon>Halobacteriales</taxon>
        <taxon>Natronomonadaceae</taxon>
        <taxon>Natronomonas</taxon>
    </lineage>
</organism>
<feature type="transmembrane region" description="Helical" evidence="2">
    <location>
        <begin position="362"/>
        <end position="383"/>
    </location>
</feature>
<sequence length="629" mass="65400">MRPRKLLRIARWEATKGVGGFDRGAVAVIVAAATFVLAVGFVGITGGVALEDGIYRVGVAEDSGYHDPVAEDPAFVAVDPDPDAIEGGRIVDDRYDLYIEDRPSGARIYLAESGGEPTGKSRAALAALRQSIDRYNDRRMFEEPNGTAAFPVVVTIRYVERGGTETVAIGEAGGDGENGTETGSERDGNGTGSGGSDAEGRQEPSDGAGGTSSGGDSADGTDGRIGAPSLGAFDLFGTDETAGTPSDIQPPFPFQSLVLAFLFVLPLNFLIQAYGSSMLSERLDRRGELLLVAPVDRSDIVLGKTLPYVLVSVAITVVIVGVLWALGGEAGALSVLAVVPLSLLFLATTFLGAMFARSFKELTFVTVTITTVLTSYAFVPAIFAETSPVAFVSPLTLVIKDLTAASVTPGQFAFATGPPTLVAAICFLFGFGVYREEDLFTQRAIPHKVLDALASRIHRPRSVACVVVLLVPFVFVAELLVVVVLFALPVAVSIPLVFVSIAVIEELAKGLPIYAGFVHARYGRSLPVTLAVGAAAGVGFFLAEKVTLAVQLVGLPGSRVADAAFQTGLGSADPTVVALLAFAPLGLHVLTSTLSALGASRGRSTFVVGLVSAVLVHLAYNVAVVSRLV</sequence>
<dbReference type="AlphaFoldDB" id="A0A9R1CV56"/>
<feature type="transmembrane region" description="Helical" evidence="2">
    <location>
        <begin position="526"/>
        <end position="543"/>
    </location>
</feature>
<dbReference type="GO" id="GO:0140359">
    <property type="term" value="F:ABC-type transporter activity"/>
    <property type="evidence" value="ECO:0007669"/>
    <property type="project" value="InterPro"/>
</dbReference>
<dbReference type="GO" id="GO:0008237">
    <property type="term" value="F:metallopeptidase activity"/>
    <property type="evidence" value="ECO:0007669"/>
    <property type="project" value="UniProtKB-KW"/>
</dbReference>
<reference evidence="3" key="1">
    <citation type="journal article" date="2023" name="Front. Microbiol.">
        <title>Genomic-based phylogenetic and metabolic analyses of the genus Natronomonas, and description of Natronomonas aquatica sp. nov.</title>
        <authorList>
            <person name="Garcia-Roldan A."/>
            <person name="Duran-Viseras A."/>
            <person name="de la Haba R.R."/>
            <person name="Corral P."/>
            <person name="Sanchez-Porro C."/>
            <person name="Ventosa A."/>
        </authorList>
    </citation>
    <scope>NUCLEOTIDE SEQUENCE</scope>
    <source>
        <strain evidence="3">F2-12</strain>
    </source>
</reference>
<feature type="region of interest" description="Disordered" evidence="1">
    <location>
        <begin position="167"/>
        <end position="223"/>
    </location>
</feature>
<evidence type="ECO:0000256" key="2">
    <source>
        <dbReference type="SAM" id="Phobius"/>
    </source>
</evidence>
<feature type="transmembrane region" description="Helical" evidence="2">
    <location>
        <begin position="254"/>
        <end position="275"/>
    </location>
</feature>
<evidence type="ECO:0000313" key="3">
    <source>
        <dbReference type="EMBL" id="MCQ4334332.1"/>
    </source>
</evidence>
<feature type="transmembrane region" description="Helical" evidence="2">
    <location>
        <begin position="21"/>
        <end position="44"/>
    </location>
</feature>
<gene>
    <name evidence="3" type="ORF">KM295_12765</name>
</gene>
<feature type="transmembrane region" description="Helical" evidence="2">
    <location>
        <begin position="494"/>
        <end position="514"/>
    </location>
</feature>
<protein>
    <submittedName>
        <fullName evidence="3">PrsW family intramembrane metalloprotease</fullName>
    </submittedName>
</protein>
<name>A0A9R1CV56_9EURY</name>
<evidence type="ECO:0000256" key="1">
    <source>
        <dbReference type="SAM" id="MobiDB-lite"/>
    </source>
</evidence>
<dbReference type="Proteomes" id="UP001139494">
    <property type="component" value="Unassembled WGS sequence"/>
</dbReference>
<keyword evidence="3" id="KW-0482">Metalloprotease</keyword>
<feature type="transmembrane region" description="Helical" evidence="2">
    <location>
        <begin position="576"/>
        <end position="599"/>
    </location>
</feature>
<keyword evidence="3" id="KW-0645">Protease</keyword>
<dbReference type="InterPro" id="IPR026898">
    <property type="entry name" value="PrsW"/>
</dbReference>
<keyword evidence="4" id="KW-1185">Reference proteome</keyword>
<keyword evidence="2" id="KW-0812">Transmembrane</keyword>
<keyword evidence="3" id="KW-0378">Hydrolase</keyword>
<dbReference type="Pfam" id="PF13367">
    <property type="entry name" value="PrsW-protease"/>
    <property type="match status" value="1"/>
</dbReference>
<feature type="transmembrane region" description="Helical" evidence="2">
    <location>
        <begin position="463"/>
        <end position="488"/>
    </location>
</feature>
<dbReference type="EMBL" id="JAHLKM010000022">
    <property type="protein sequence ID" value="MCQ4334332.1"/>
    <property type="molecule type" value="Genomic_DNA"/>
</dbReference>
<keyword evidence="2" id="KW-1133">Transmembrane helix</keyword>
<proteinExistence type="predicted"/>
<accession>A0A9R1CV56</accession>
<dbReference type="GO" id="GO:0016020">
    <property type="term" value="C:membrane"/>
    <property type="evidence" value="ECO:0007669"/>
    <property type="project" value="UniProtKB-SubCell"/>
</dbReference>
<feature type="transmembrane region" description="Helical" evidence="2">
    <location>
        <begin position="332"/>
        <end position="355"/>
    </location>
</feature>
<evidence type="ECO:0000313" key="4">
    <source>
        <dbReference type="Proteomes" id="UP001139494"/>
    </source>
</evidence>
<dbReference type="RefSeq" id="WP_256030368.1">
    <property type="nucleotide sequence ID" value="NZ_JAHLKM010000022.1"/>
</dbReference>
<feature type="transmembrane region" description="Helical" evidence="2">
    <location>
        <begin position="412"/>
        <end position="434"/>
    </location>
</feature>
<keyword evidence="2" id="KW-0472">Membrane</keyword>